<feature type="compositionally biased region" description="Acidic residues" evidence="1">
    <location>
        <begin position="28"/>
        <end position="38"/>
    </location>
</feature>
<evidence type="ECO:0000313" key="2">
    <source>
        <dbReference type="Proteomes" id="UP000095287"/>
    </source>
</evidence>
<accession>A0A1I7Z6P6</accession>
<keyword evidence="2" id="KW-1185">Reference proteome</keyword>
<feature type="compositionally biased region" description="Basic and acidic residues" evidence="1">
    <location>
        <begin position="39"/>
        <end position="48"/>
    </location>
</feature>
<organism evidence="2 3">
    <name type="scientific">Steinernema glaseri</name>
    <dbReference type="NCBI Taxonomy" id="37863"/>
    <lineage>
        <taxon>Eukaryota</taxon>
        <taxon>Metazoa</taxon>
        <taxon>Ecdysozoa</taxon>
        <taxon>Nematoda</taxon>
        <taxon>Chromadorea</taxon>
        <taxon>Rhabditida</taxon>
        <taxon>Tylenchina</taxon>
        <taxon>Panagrolaimomorpha</taxon>
        <taxon>Strongyloidoidea</taxon>
        <taxon>Steinernematidae</taxon>
        <taxon>Steinernema</taxon>
    </lineage>
</organism>
<dbReference type="AlphaFoldDB" id="A0A1I7Z6P6"/>
<evidence type="ECO:0000313" key="3">
    <source>
        <dbReference type="WBParaSite" id="L893_g23371.t1"/>
    </source>
</evidence>
<reference evidence="3" key="1">
    <citation type="submission" date="2016-11" db="UniProtKB">
        <authorList>
            <consortium name="WormBaseParasite"/>
        </authorList>
    </citation>
    <scope>IDENTIFICATION</scope>
</reference>
<sequence length="48" mass="5577">KDMEEWRCGYFIQNEYSEMPKDLQLAVETDEEDSDIDSDDVKDTQSGA</sequence>
<feature type="region of interest" description="Disordered" evidence="1">
    <location>
        <begin position="25"/>
        <end position="48"/>
    </location>
</feature>
<dbReference type="Proteomes" id="UP000095287">
    <property type="component" value="Unplaced"/>
</dbReference>
<evidence type="ECO:0000256" key="1">
    <source>
        <dbReference type="SAM" id="MobiDB-lite"/>
    </source>
</evidence>
<proteinExistence type="predicted"/>
<name>A0A1I7Z6P6_9BILA</name>
<protein>
    <submittedName>
        <fullName evidence="3">Protein phosphatase inhibitor 2</fullName>
    </submittedName>
</protein>
<dbReference type="WBParaSite" id="L893_g23371.t1">
    <property type="protein sequence ID" value="L893_g23371.t1"/>
    <property type="gene ID" value="L893_g23371"/>
</dbReference>